<keyword evidence="1" id="KW-0812">Transmembrane</keyword>
<feature type="transmembrane region" description="Helical" evidence="1">
    <location>
        <begin position="21"/>
        <end position="42"/>
    </location>
</feature>
<evidence type="ECO:0000313" key="2">
    <source>
        <dbReference type="EMBL" id="PZP45822.1"/>
    </source>
</evidence>
<evidence type="ECO:0000313" key="3">
    <source>
        <dbReference type="Proteomes" id="UP000249645"/>
    </source>
</evidence>
<organism evidence="2 3">
    <name type="scientific">Pseudopedobacter saltans</name>
    <dbReference type="NCBI Taxonomy" id="151895"/>
    <lineage>
        <taxon>Bacteria</taxon>
        <taxon>Pseudomonadati</taxon>
        <taxon>Bacteroidota</taxon>
        <taxon>Sphingobacteriia</taxon>
        <taxon>Sphingobacteriales</taxon>
        <taxon>Sphingobacteriaceae</taxon>
        <taxon>Pseudopedobacter</taxon>
    </lineage>
</organism>
<accession>A0A2W5GRF7</accession>
<dbReference type="Proteomes" id="UP000249645">
    <property type="component" value="Unassembled WGS sequence"/>
</dbReference>
<keyword evidence="1" id="KW-0472">Membrane</keyword>
<evidence type="ECO:0000256" key="1">
    <source>
        <dbReference type="SAM" id="Phobius"/>
    </source>
</evidence>
<protein>
    <submittedName>
        <fullName evidence="2">Uncharacterized protein</fullName>
    </submittedName>
</protein>
<dbReference type="AlphaFoldDB" id="A0A2W5GRF7"/>
<name>A0A2W5GRF7_9SPHI</name>
<dbReference type="EMBL" id="QFOI01000249">
    <property type="protein sequence ID" value="PZP45822.1"/>
    <property type="molecule type" value="Genomic_DNA"/>
</dbReference>
<proteinExistence type="predicted"/>
<sequence length="170" mass="19845">MIKDRYRLEETSTSLKMQPSYYLFQKNFKLYLGLLGIAVVLIPLMKRFWGSNGLVTAIAIASIMVIYLIRDYCFRINVKYIFDKSTRSIYKTNLPFVNNKKLMNFDEMIIFTSTDSGALYYSLGIKQKQLLKSYKISESFDSGKRSEKAKVEYESEILSKILLITDYKII</sequence>
<feature type="transmembrane region" description="Helical" evidence="1">
    <location>
        <begin position="48"/>
        <end position="69"/>
    </location>
</feature>
<reference evidence="2 3" key="1">
    <citation type="submission" date="2017-11" db="EMBL/GenBank/DDBJ databases">
        <title>Infants hospitalized years apart are colonized by the same room-sourced microbial strains.</title>
        <authorList>
            <person name="Brooks B."/>
            <person name="Olm M.R."/>
            <person name="Firek B.A."/>
            <person name="Baker R."/>
            <person name="Thomas B.C."/>
            <person name="Morowitz M.J."/>
            <person name="Banfield J.F."/>
        </authorList>
    </citation>
    <scope>NUCLEOTIDE SEQUENCE [LARGE SCALE GENOMIC DNA]</scope>
    <source>
        <strain evidence="2">S2_009_000_R2_76</strain>
    </source>
</reference>
<gene>
    <name evidence="2" type="ORF">DI598_12870</name>
</gene>
<keyword evidence="1" id="KW-1133">Transmembrane helix</keyword>
<comment type="caution">
    <text evidence="2">The sequence shown here is derived from an EMBL/GenBank/DDBJ whole genome shotgun (WGS) entry which is preliminary data.</text>
</comment>